<dbReference type="KEGG" id="dak:DaAHT2_0425"/>
<keyword evidence="2" id="KW-1185">Reference proteome</keyword>
<dbReference type="Proteomes" id="UP000001508">
    <property type="component" value="Chromosome"/>
</dbReference>
<dbReference type="STRING" id="589865.DaAHT2_0425"/>
<protein>
    <submittedName>
        <fullName evidence="1">Uncharacterized protein</fullName>
    </submittedName>
</protein>
<dbReference type="EMBL" id="CP001940">
    <property type="protein sequence ID" value="ADH85131.1"/>
    <property type="molecule type" value="Genomic_DNA"/>
</dbReference>
<dbReference type="OrthoDB" id="5431839at2"/>
<dbReference type="RefSeq" id="WP_013162662.1">
    <property type="nucleotide sequence ID" value="NC_014216.1"/>
</dbReference>
<name>D6YZX4_DESAT</name>
<organism evidence="1 2">
    <name type="scientific">Desulfurivibrio alkaliphilus (strain DSM 19089 / UNIQEM U267 / AHT2)</name>
    <dbReference type="NCBI Taxonomy" id="589865"/>
    <lineage>
        <taxon>Bacteria</taxon>
        <taxon>Pseudomonadati</taxon>
        <taxon>Thermodesulfobacteriota</taxon>
        <taxon>Desulfobulbia</taxon>
        <taxon>Desulfobulbales</taxon>
        <taxon>Desulfobulbaceae</taxon>
        <taxon>Desulfurivibrio</taxon>
    </lineage>
</organism>
<gene>
    <name evidence="1" type="ordered locus">DaAHT2_0425</name>
</gene>
<dbReference type="InParanoid" id="D6YZX4"/>
<sequence length="123" mass="14115">MTVQLSFSKDENELLPDFRNKISKAESTEDVKKVFAQTTGQLLTRIFGDKIKTEYEDIRLNPAEINGAPAFTVTSNLKDQPNFVEIWENSDLPHVVGRLAQTAKNRYKHLEKHPEKTNAKIRM</sequence>
<dbReference type="eggNOG" id="ENOG5033HUS">
    <property type="taxonomic scope" value="Bacteria"/>
</dbReference>
<dbReference type="AlphaFoldDB" id="D6YZX4"/>
<evidence type="ECO:0000313" key="2">
    <source>
        <dbReference type="Proteomes" id="UP000001508"/>
    </source>
</evidence>
<dbReference type="HOGENOM" id="CLU_160554_0_0_7"/>
<reference evidence="2" key="1">
    <citation type="submission" date="2010-02" db="EMBL/GenBank/DDBJ databases">
        <title>Complete sequence of Desulfurivibrio alkaliphilus AHT2.</title>
        <authorList>
            <consortium name="US DOE Joint Genome Institute"/>
            <person name="Pitluck S."/>
            <person name="Chertkov O."/>
            <person name="Detter J.C."/>
            <person name="Han C."/>
            <person name="Tapia R."/>
            <person name="Larimer F."/>
            <person name="Land M."/>
            <person name="Hauser L."/>
            <person name="Kyrpides N."/>
            <person name="Mikhailova N."/>
            <person name="Sorokin D.Y."/>
            <person name="Muyzer G."/>
            <person name="Woyke T."/>
        </authorList>
    </citation>
    <scope>NUCLEOTIDE SEQUENCE [LARGE SCALE GENOMIC DNA]</scope>
    <source>
        <strain evidence="2">DSM 19089 / UNIQEM U267 / AHT2</strain>
    </source>
</reference>
<evidence type="ECO:0000313" key="1">
    <source>
        <dbReference type="EMBL" id="ADH85131.1"/>
    </source>
</evidence>
<accession>D6YZX4</accession>
<proteinExistence type="predicted"/>